<feature type="compositionally biased region" description="Polar residues" evidence="1">
    <location>
        <begin position="49"/>
        <end position="62"/>
    </location>
</feature>
<keyword evidence="4" id="KW-1185">Reference proteome</keyword>
<evidence type="ECO:0008006" key="5">
    <source>
        <dbReference type="Google" id="ProtNLM"/>
    </source>
</evidence>
<organism evidence="3 4">
    <name type="scientific">Araneus ventricosus</name>
    <name type="common">Orbweaver spider</name>
    <name type="synonym">Epeira ventricosa</name>
    <dbReference type="NCBI Taxonomy" id="182803"/>
    <lineage>
        <taxon>Eukaryota</taxon>
        <taxon>Metazoa</taxon>
        <taxon>Ecdysozoa</taxon>
        <taxon>Arthropoda</taxon>
        <taxon>Chelicerata</taxon>
        <taxon>Arachnida</taxon>
        <taxon>Araneae</taxon>
        <taxon>Araneomorphae</taxon>
        <taxon>Entelegynae</taxon>
        <taxon>Araneoidea</taxon>
        <taxon>Araneidae</taxon>
        <taxon>Araneus</taxon>
    </lineage>
</organism>
<dbReference type="EMBL" id="BGPR01005084">
    <property type="protein sequence ID" value="GBN06614.1"/>
    <property type="molecule type" value="Genomic_DNA"/>
</dbReference>
<dbReference type="PANTHER" id="PTHR47326:SF1">
    <property type="entry name" value="HTH PSQ-TYPE DOMAIN-CONTAINING PROTEIN"/>
    <property type="match status" value="1"/>
</dbReference>
<dbReference type="Gene3D" id="3.30.420.10">
    <property type="entry name" value="Ribonuclease H-like superfamily/Ribonuclease H"/>
    <property type="match status" value="1"/>
</dbReference>
<dbReference type="PANTHER" id="PTHR47326">
    <property type="entry name" value="TRANSPOSABLE ELEMENT TC3 TRANSPOSASE-LIKE PROTEIN"/>
    <property type="match status" value="1"/>
</dbReference>
<dbReference type="AlphaFoldDB" id="A0A4Y2KVX3"/>
<evidence type="ECO:0000313" key="4">
    <source>
        <dbReference type="Proteomes" id="UP000499080"/>
    </source>
</evidence>
<gene>
    <name evidence="3" type="ORF">AVEN_79016_1</name>
</gene>
<evidence type="ECO:0000256" key="1">
    <source>
        <dbReference type="SAM" id="MobiDB-lite"/>
    </source>
</evidence>
<evidence type="ECO:0000256" key="2">
    <source>
        <dbReference type="SAM" id="SignalP"/>
    </source>
</evidence>
<protein>
    <recommendedName>
        <fullName evidence="5">Tc1-like transposase DDE domain-containing protein</fullName>
    </recommendedName>
</protein>
<name>A0A4Y2KVX3_ARAVE</name>
<sequence length="204" mass="23587">MRKRLLFFMVTVISLLIIQSTEASPVLQRSKRKAYTFSHLADFEPHPTPQAQSMRTRKAVNNSRSSSRRSSRCPEGYKWDPYFKKCRELVCAFPGYVIRDGKCVKGITANAIQTCSVTGKRYRDMLNDFVIPQLQQRGCLQNIIFMQDGAPPHIDRRVKQLLRQHFTDARVISRHFPTAWPPHSQDINPLRLLVVGFPEGRYLP</sequence>
<proteinExistence type="predicted"/>
<comment type="caution">
    <text evidence="3">The sequence shown here is derived from an EMBL/GenBank/DDBJ whole genome shotgun (WGS) entry which is preliminary data.</text>
</comment>
<dbReference type="GO" id="GO:0003676">
    <property type="term" value="F:nucleic acid binding"/>
    <property type="evidence" value="ECO:0007669"/>
    <property type="project" value="InterPro"/>
</dbReference>
<dbReference type="InterPro" id="IPR036397">
    <property type="entry name" value="RNaseH_sf"/>
</dbReference>
<dbReference type="Proteomes" id="UP000499080">
    <property type="component" value="Unassembled WGS sequence"/>
</dbReference>
<dbReference type="OrthoDB" id="7787442at2759"/>
<evidence type="ECO:0000313" key="3">
    <source>
        <dbReference type="EMBL" id="GBN06614.1"/>
    </source>
</evidence>
<feature type="chain" id="PRO_5021296476" description="Tc1-like transposase DDE domain-containing protein" evidence="2">
    <location>
        <begin position="24"/>
        <end position="204"/>
    </location>
</feature>
<feature type="region of interest" description="Disordered" evidence="1">
    <location>
        <begin position="43"/>
        <end position="74"/>
    </location>
</feature>
<keyword evidence="2" id="KW-0732">Signal</keyword>
<reference evidence="3 4" key="1">
    <citation type="journal article" date="2019" name="Sci. Rep.">
        <title>Orb-weaving spider Araneus ventricosus genome elucidates the spidroin gene catalogue.</title>
        <authorList>
            <person name="Kono N."/>
            <person name="Nakamura H."/>
            <person name="Ohtoshi R."/>
            <person name="Moran D.A.P."/>
            <person name="Shinohara A."/>
            <person name="Yoshida Y."/>
            <person name="Fujiwara M."/>
            <person name="Mori M."/>
            <person name="Tomita M."/>
            <person name="Arakawa K."/>
        </authorList>
    </citation>
    <scope>NUCLEOTIDE SEQUENCE [LARGE SCALE GENOMIC DNA]</scope>
</reference>
<accession>A0A4Y2KVX3</accession>
<feature type="signal peptide" evidence="2">
    <location>
        <begin position="1"/>
        <end position="23"/>
    </location>
</feature>